<dbReference type="PANTHER" id="PTHR42788">
    <property type="entry name" value="TAURINE IMPORT ATP-BINDING PROTEIN-RELATED"/>
    <property type="match status" value="1"/>
</dbReference>
<evidence type="ECO:0000256" key="1">
    <source>
        <dbReference type="ARBA" id="ARBA00005417"/>
    </source>
</evidence>
<dbReference type="InterPro" id="IPR003593">
    <property type="entry name" value="AAA+_ATPase"/>
</dbReference>
<evidence type="ECO:0000256" key="5">
    <source>
        <dbReference type="ARBA" id="ARBA00022840"/>
    </source>
</evidence>
<evidence type="ECO:0000313" key="10">
    <source>
        <dbReference type="Proteomes" id="UP000269692"/>
    </source>
</evidence>
<dbReference type="PANTHER" id="PTHR42788:SF17">
    <property type="entry name" value="ALIPHATIC SULFONATES IMPORT ATP-BINDING PROTEIN SSUB"/>
    <property type="match status" value="1"/>
</dbReference>
<dbReference type="PROSITE" id="PS50893">
    <property type="entry name" value="ABC_TRANSPORTER_2"/>
    <property type="match status" value="1"/>
</dbReference>
<dbReference type="OrthoDB" id="9802264at2"/>
<dbReference type="InterPro" id="IPR003439">
    <property type="entry name" value="ABC_transporter-like_ATP-bd"/>
</dbReference>
<keyword evidence="4" id="KW-0547">Nucleotide-binding</keyword>
<evidence type="ECO:0000259" key="8">
    <source>
        <dbReference type="PROSITE" id="PS50893"/>
    </source>
</evidence>
<dbReference type="PROSITE" id="PS00211">
    <property type="entry name" value="ABC_TRANSPORTER_1"/>
    <property type="match status" value="1"/>
</dbReference>
<dbReference type="Gene3D" id="3.40.50.300">
    <property type="entry name" value="P-loop containing nucleotide triphosphate hydrolases"/>
    <property type="match status" value="1"/>
</dbReference>
<keyword evidence="3" id="KW-1003">Cell membrane</keyword>
<dbReference type="GO" id="GO:0016887">
    <property type="term" value="F:ATP hydrolysis activity"/>
    <property type="evidence" value="ECO:0007669"/>
    <property type="project" value="InterPro"/>
</dbReference>
<evidence type="ECO:0000256" key="7">
    <source>
        <dbReference type="ARBA" id="ARBA00023136"/>
    </source>
</evidence>
<sequence>MLRLDGVCLSFGDGPVLDGIGLAVPTGRLVALIGPSGCGKTTLLGLAAGALQPQAGRVENRFARTAMVFQEPRLLPWAGALDNAAFGLKAMGLARGDRRARARDILLRLGLTLRDLAKRPGALSGGMRQRVAIARALAVEPDLLLMDEPFSALDVGLRAELQALVRAEVERAGIAVLFVTHDVAEAVRLADRIVVLSPRPARVVADLASVPLAAPSAVFAEAARLLALPEVVAALAPPVRA</sequence>
<gene>
    <name evidence="9" type="ORF">D9R14_04050</name>
</gene>
<evidence type="ECO:0000256" key="2">
    <source>
        <dbReference type="ARBA" id="ARBA00022448"/>
    </source>
</evidence>
<dbReference type="SUPFAM" id="SSF52540">
    <property type="entry name" value="P-loop containing nucleoside triphosphate hydrolases"/>
    <property type="match status" value="1"/>
</dbReference>
<feature type="domain" description="ABC transporter" evidence="8">
    <location>
        <begin position="2"/>
        <end position="223"/>
    </location>
</feature>
<keyword evidence="10" id="KW-1185">Reference proteome</keyword>
<dbReference type="InterPro" id="IPR017871">
    <property type="entry name" value="ABC_transporter-like_CS"/>
</dbReference>
<evidence type="ECO:0000313" key="9">
    <source>
        <dbReference type="EMBL" id="RLP81170.1"/>
    </source>
</evidence>
<comment type="similarity">
    <text evidence="1">Belongs to the ABC transporter superfamily.</text>
</comment>
<keyword evidence="5 9" id="KW-0067">ATP-binding</keyword>
<keyword evidence="7" id="KW-0472">Membrane</keyword>
<proteinExistence type="inferred from homology"/>
<dbReference type="GO" id="GO:0005524">
    <property type="term" value="F:ATP binding"/>
    <property type="evidence" value="ECO:0007669"/>
    <property type="project" value="UniProtKB-KW"/>
</dbReference>
<dbReference type="AlphaFoldDB" id="A0A3L7ANE6"/>
<keyword evidence="6" id="KW-1278">Translocase</keyword>
<dbReference type="InterPro" id="IPR050166">
    <property type="entry name" value="ABC_transporter_ATP-bind"/>
</dbReference>
<evidence type="ECO:0000256" key="4">
    <source>
        <dbReference type="ARBA" id="ARBA00022741"/>
    </source>
</evidence>
<evidence type="ECO:0000256" key="3">
    <source>
        <dbReference type="ARBA" id="ARBA00022475"/>
    </source>
</evidence>
<comment type="caution">
    <text evidence="9">The sequence shown here is derived from an EMBL/GenBank/DDBJ whole genome shotgun (WGS) entry which is preliminary data.</text>
</comment>
<dbReference type="SMART" id="SM00382">
    <property type="entry name" value="AAA"/>
    <property type="match status" value="1"/>
</dbReference>
<dbReference type="EMBL" id="RCTF01000002">
    <property type="protein sequence ID" value="RLP81170.1"/>
    <property type="molecule type" value="Genomic_DNA"/>
</dbReference>
<evidence type="ECO:0000256" key="6">
    <source>
        <dbReference type="ARBA" id="ARBA00022967"/>
    </source>
</evidence>
<dbReference type="Proteomes" id="UP000269692">
    <property type="component" value="Unassembled WGS sequence"/>
</dbReference>
<dbReference type="InterPro" id="IPR027417">
    <property type="entry name" value="P-loop_NTPase"/>
</dbReference>
<dbReference type="Pfam" id="PF00005">
    <property type="entry name" value="ABC_tran"/>
    <property type="match status" value="1"/>
</dbReference>
<protein>
    <submittedName>
        <fullName evidence="9">ATP-binding cassette domain-containing protein</fullName>
    </submittedName>
</protein>
<accession>A0A3L7ANE6</accession>
<dbReference type="RefSeq" id="WP_121622022.1">
    <property type="nucleotide sequence ID" value="NZ_JACIIW010000003.1"/>
</dbReference>
<organism evidence="9 10">
    <name type="scientific">Xanthobacter tagetidis</name>
    <dbReference type="NCBI Taxonomy" id="60216"/>
    <lineage>
        <taxon>Bacteria</taxon>
        <taxon>Pseudomonadati</taxon>
        <taxon>Pseudomonadota</taxon>
        <taxon>Alphaproteobacteria</taxon>
        <taxon>Hyphomicrobiales</taxon>
        <taxon>Xanthobacteraceae</taxon>
        <taxon>Xanthobacter</taxon>
    </lineage>
</organism>
<name>A0A3L7ANE6_9HYPH</name>
<reference evidence="9 10" key="1">
    <citation type="submission" date="2018-10" db="EMBL/GenBank/DDBJ databases">
        <title>Xanthobacter tagetidis genome sequencing and assembly.</title>
        <authorList>
            <person name="Maclea K.S."/>
            <person name="Goen A.E."/>
            <person name="Fatima S.A."/>
        </authorList>
    </citation>
    <scope>NUCLEOTIDE SEQUENCE [LARGE SCALE GENOMIC DNA]</scope>
    <source>
        <strain evidence="9 10">ATCC 700314</strain>
    </source>
</reference>
<keyword evidence="2" id="KW-0813">Transport</keyword>